<dbReference type="Proteomes" id="UP000019146">
    <property type="component" value="Chromosome 1"/>
</dbReference>
<reference evidence="1 2" key="1">
    <citation type="journal article" date="2014" name="Genome Announc.">
        <title>Draft Genome Sequence of the Haloacid-Degrading Burkholderia caribensis Strain MBA4.</title>
        <authorList>
            <person name="Pan Y."/>
            <person name="Kong K.F."/>
            <person name="Tsang J.S."/>
        </authorList>
    </citation>
    <scope>NUCLEOTIDE SEQUENCE [LARGE SCALE GENOMIC DNA]</scope>
    <source>
        <strain evidence="1 2">MBA4</strain>
    </source>
</reference>
<organism evidence="1 2">
    <name type="scientific">Paraburkholderia caribensis MBA4</name>
    <dbReference type="NCBI Taxonomy" id="1323664"/>
    <lineage>
        <taxon>Bacteria</taxon>
        <taxon>Pseudomonadati</taxon>
        <taxon>Pseudomonadota</taxon>
        <taxon>Betaproteobacteria</taxon>
        <taxon>Burkholderiales</taxon>
        <taxon>Burkholderiaceae</taxon>
        <taxon>Paraburkholderia</taxon>
    </lineage>
</organism>
<dbReference type="KEGG" id="bcai:K788_0003583"/>
<evidence type="ECO:0000313" key="2">
    <source>
        <dbReference type="Proteomes" id="UP000019146"/>
    </source>
</evidence>
<evidence type="ECO:0000313" key="1">
    <source>
        <dbReference type="EMBL" id="ALL63531.1"/>
    </source>
</evidence>
<proteinExistence type="predicted"/>
<name>A0A0P0R625_9BURK</name>
<accession>A0A0P0R625</accession>
<sequence>MRRPDVQTESDRQQHEAALCINWSEATPSLKCGEQETG</sequence>
<dbReference type="AlphaFoldDB" id="A0A0P0R625"/>
<protein>
    <submittedName>
        <fullName evidence="1">Uncharacterized protein</fullName>
    </submittedName>
</protein>
<dbReference type="EMBL" id="CP012746">
    <property type="protein sequence ID" value="ALL63531.1"/>
    <property type="molecule type" value="Genomic_DNA"/>
</dbReference>
<gene>
    <name evidence="1" type="ORF">K788_0003583</name>
</gene>